<comment type="similarity">
    <text evidence="7">Belongs to the SymE family.</text>
</comment>
<keyword evidence="6 8" id="KW-0238">DNA-binding</keyword>
<comment type="function">
    <text evidence="7">Involved in the degradation and recycling of damaged RNA. It is itself a target for degradation by the ATP-dependent protease Lon.</text>
</comment>
<accession>A0A1X3J7A3</accession>
<evidence type="ECO:0000256" key="2">
    <source>
        <dbReference type="ARBA" id="ARBA00022722"/>
    </source>
</evidence>
<evidence type="ECO:0000256" key="5">
    <source>
        <dbReference type="ARBA" id="ARBA00022884"/>
    </source>
</evidence>
<evidence type="ECO:0000256" key="4">
    <source>
        <dbReference type="ARBA" id="ARBA00022801"/>
    </source>
</evidence>
<evidence type="ECO:0000256" key="8">
    <source>
        <dbReference type="PROSITE-ProRule" id="PRU01076"/>
    </source>
</evidence>
<dbReference type="PROSITE" id="PS51740">
    <property type="entry name" value="SPOVT_ABRB"/>
    <property type="match status" value="1"/>
</dbReference>
<comment type="caution">
    <text evidence="10">The sequence shown here is derived from an EMBL/GenBank/DDBJ whole genome shotgun (WGS) entry which is preliminary data.</text>
</comment>
<evidence type="ECO:0000256" key="1">
    <source>
        <dbReference type="ARBA" id="ARBA00022490"/>
    </source>
</evidence>
<keyword evidence="2 7" id="KW-0540">Nuclease</keyword>
<evidence type="ECO:0000256" key="7">
    <source>
        <dbReference type="HAMAP-Rule" id="MF_01193"/>
    </source>
</evidence>
<dbReference type="Pfam" id="PF08845">
    <property type="entry name" value="SymE_toxin"/>
    <property type="match status" value="1"/>
</dbReference>
<dbReference type="NCBIfam" id="NF010128">
    <property type="entry name" value="PRK13605.1"/>
    <property type="match status" value="1"/>
</dbReference>
<evidence type="ECO:0000259" key="9">
    <source>
        <dbReference type="PROSITE" id="PS51740"/>
    </source>
</evidence>
<dbReference type="InterPro" id="IPR014944">
    <property type="entry name" value="Toxin_SymE-like"/>
</dbReference>
<dbReference type="GO" id="GO:0003677">
    <property type="term" value="F:DNA binding"/>
    <property type="evidence" value="ECO:0007669"/>
    <property type="project" value="UniProtKB-UniRule"/>
</dbReference>
<reference evidence="10 11" key="1">
    <citation type="submission" date="2010-04" db="EMBL/GenBank/DDBJ databases">
        <title>The Genome Sequence of Escherichia coli TA447.</title>
        <authorList>
            <consortium name="The Broad Institute Genome Sequencing Platform"/>
            <consortium name="The Broad Institute Genome Sequencing Center for Infectious Disease"/>
            <person name="Feldgarden M."/>
            <person name="Gordon D.M."/>
            <person name="Johnson J.R."/>
            <person name="Johnston B.D."/>
            <person name="Young S."/>
            <person name="Zeng Q."/>
            <person name="Koehrsen M."/>
            <person name="Alvarado L."/>
            <person name="Berlin A.M."/>
            <person name="Borenstein D."/>
            <person name="Chapman S.B."/>
            <person name="Chen Z."/>
            <person name="Engels R."/>
            <person name="Freedman E."/>
            <person name="Gellesch M."/>
            <person name="Goldberg J."/>
            <person name="Griggs A."/>
            <person name="Gujja S."/>
            <person name="Heilman E.R."/>
            <person name="Heiman D.I."/>
            <person name="Hepburn T.A."/>
            <person name="Howarth C."/>
            <person name="Jen D."/>
            <person name="Larson L."/>
            <person name="Mehta T."/>
            <person name="Park D."/>
            <person name="Pearson M."/>
            <person name="Richards J."/>
            <person name="Roberts A."/>
            <person name="Saif S."/>
            <person name="Shea T.D."/>
            <person name="Shenoy N."/>
            <person name="Sisk P."/>
            <person name="Stolte C."/>
            <person name="Sykes S.N."/>
            <person name="Walk T."/>
            <person name="White J."/>
            <person name="Yandava C."/>
            <person name="Haas B."/>
            <person name="Henn M.R."/>
            <person name="Nusbaum C."/>
            <person name="Birren B."/>
        </authorList>
    </citation>
    <scope>NUCLEOTIDE SEQUENCE [LARGE SCALE GENOMIC DNA]</scope>
    <source>
        <strain evidence="10 11">TA447</strain>
    </source>
</reference>
<dbReference type="HAMAP" id="MF_01193">
    <property type="entry name" value="Endoribonucl_SymE"/>
    <property type="match status" value="1"/>
</dbReference>
<name>A0A1X3J7A3_ECOLX</name>
<evidence type="ECO:0000313" key="10">
    <source>
        <dbReference type="EMBL" id="OSK98571.1"/>
    </source>
</evidence>
<keyword evidence="5 7" id="KW-0694">RNA-binding</keyword>
<gene>
    <name evidence="7" type="primary">symE</name>
    <name evidence="10" type="ORF">ECXG_02843</name>
</gene>
<dbReference type="GO" id="GO:0016070">
    <property type="term" value="P:RNA metabolic process"/>
    <property type="evidence" value="ECO:0007669"/>
    <property type="project" value="InterPro"/>
</dbReference>
<dbReference type="GO" id="GO:0003723">
    <property type="term" value="F:RNA binding"/>
    <property type="evidence" value="ECO:0007669"/>
    <property type="project" value="UniProtKB-KW"/>
</dbReference>
<proteinExistence type="inferred from homology"/>
<organism evidence="10 11">
    <name type="scientific">Escherichia coli TA447</name>
    <dbReference type="NCBI Taxonomy" id="656447"/>
    <lineage>
        <taxon>Bacteria</taxon>
        <taxon>Pseudomonadati</taxon>
        <taxon>Pseudomonadota</taxon>
        <taxon>Gammaproteobacteria</taxon>
        <taxon>Enterobacterales</taxon>
        <taxon>Enterobacteriaceae</taxon>
        <taxon>Escherichia</taxon>
    </lineage>
</organism>
<evidence type="ECO:0000256" key="3">
    <source>
        <dbReference type="ARBA" id="ARBA00022759"/>
    </source>
</evidence>
<dbReference type="EMBL" id="ADIZ01000001">
    <property type="protein sequence ID" value="OSK98571.1"/>
    <property type="molecule type" value="Genomic_DNA"/>
</dbReference>
<dbReference type="Proteomes" id="UP000193942">
    <property type="component" value="Unassembled WGS sequence"/>
</dbReference>
<feature type="domain" description="SpoVT-AbrB" evidence="9">
    <location>
        <begin position="48"/>
        <end position="93"/>
    </location>
</feature>
<sequence>MRQHTRTAHHNHYLWRIVIMTDTHSIAQPFEAEVSPANNRQLTVSYASRYPDYSRIPAITLKGQWLEAAGFATGTAVDVKVMEDCIVLTAQPAAAEESELMQSLRQVCKLSARKQKQVQEFIGMIAGKQKVA</sequence>
<dbReference type="GO" id="GO:0004521">
    <property type="term" value="F:RNA endonuclease activity"/>
    <property type="evidence" value="ECO:0007669"/>
    <property type="project" value="UniProtKB-UniRule"/>
</dbReference>
<keyword evidence="4 7" id="KW-0378">Hydrolase</keyword>
<dbReference type="AlphaFoldDB" id="A0A1X3J7A3"/>
<dbReference type="GO" id="GO:0016788">
    <property type="term" value="F:hydrolase activity, acting on ester bonds"/>
    <property type="evidence" value="ECO:0007669"/>
    <property type="project" value="InterPro"/>
</dbReference>
<dbReference type="EC" id="3.1.-.-" evidence="7"/>
<keyword evidence="1 7" id="KW-0963">Cytoplasm</keyword>
<keyword evidence="3 7" id="KW-0255">Endonuclease</keyword>
<evidence type="ECO:0000256" key="6">
    <source>
        <dbReference type="ARBA" id="ARBA00023125"/>
    </source>
</evidence>
<dbReference type="InterPro" id="IPR007159">
    <property type="entry name" value="SpoVT-AbrB_dom"/>
</dbReference>
<dbReference type="InterPro" id="IPR020883">
    <property type="entry name" value="TypeI_TA_SymE"/>
</dbReference>
<protein>
    <recommendedName>
        <fullName evidence="7">Endoribonuclease SymE</fullName>
        <ecNumber evidence="7">3.1.-.-</ecNumber>
    </recommendedName>
</protein>
<evidence type="ECO:0000313" key="11">
    <source>
        <dbReference type="Proteomes" id="UP000193942"/>
    </source>
</evidence>
<dbReference type="GO" id="GO:0005737">
    <property type="term" value="C:cytoplasm"/>
    <property type="evidence" value="ECO:0007669"/>
    <property type="project" value="UniProtKB-SubCell"/>
</dbReference>
<comment type="subcellular location">
    <subcellularLocation>
        <location evidence="7">Cytoplasm</location>
    </subcellularLocation>
</comment>